<reference evidence="1 2" key="1">
    <citation type="journal article" date="2012" name="Proc. Natl. Acad. Sci. U.S.A.">
        <title>Comparative genomics of Ceriporiopsis subvermispora and Phanerochaete chrysosporium provide insight into selective ligninolysis.</title>
        <authorList>
            <person name="Fernandez-Fueyo E."/>
            <person name="Ruiz-Duenas F.J."/>
            <person name="Ferreira P."/>
            <person name="Floudas D."/>
            <person name="Hibbett D.S."/>
            <person name="Canessa P."/>
            <person name="Larrondo L.F."/>
            <person name="James T.Y."/>
            <person name="Seelenfreund D."/>
            <person name="Lobos S."/>
            <person name="Polanco R."/>
            <person name="Tello M."/>
            <person name="Honda Y."/>
            <person name="Watanabe T."/>
            <person name="Watanabe T."/>
            <person name="Ryu J.S."/>
            <person name="Kubicek C.P."/>
            <person name="Schmoll M."/>
            <person name="Gaskell J."/>
            <person name="Hammel K.E."/>
            <person name="St John F.J."/>
            <person name="Vanden Wymelenberg A."/>
            <person name="Sabat G."/>
            <person name="Splinter BonDurant S."/>
            <person name="Syed K."/>
            <person name="Yadav J.S."/>
            <person name="Doddapaneni H."/>
            <person name="Subramanian V."/>
            <person name="Lavin J.L."/>
            <person name="Oguiza J.A."/>
            <person name="Perez G."/>
            <person name="Pisabarro A.G."/>
            <person name="Ramirez L."/>
            <person name="Santoyo F."/>
            <person name="Master E."/>
            <person name="Coutinho P.M."/>
            <person name="Henrissat B."/>
            <person name="Lombard V."/>
            <person name="Magnuson J.K."/>
            <person name="Kuees U."/>
            <person name="Hori C."/>
            <person name="Igarashi K."/>
            <person name="Samejima M."/>
            <person name="Held B.W."/>
            <person name="Barry K.W."/>
            <person name="LaButti K.M."/>
            <person name="Lapidus A."/>
            <person name="Lindquist E.A."/>
            <person name="Lucas S.M."/>
            <person name="Riley R."/>
            <person name="Salamov A.A."/>
            <person name="Hoffmeister D."/>
            <person name="Schwenk D."/>
            <person name="Hadar Y."/>
            <person name="Yarden O."/>
            <person name="de Vries R.P."/>
            <person name="Wiebenga A."/>
            <person name="Stenlid J."/>
            <person name="Eastwood D."/>
            <person name="Grigoriev I.V."/>
            <person name="Berka R.M."/>
            <person name="Blanchette R.A."/>
            <person name="Kersten P."/>
            <person name="Martinez A.T."/>
            <person name="Vicuna R."/>
            <person name="Cullen D."/>
        </authorList>
    </citation>
    <scope>NUCLEOTIDE SEQUENCE [LARGE SCALE GENOMIC DNA]</scope>
    <source>
        <strain evidence="1 2">B</strain>
    </source>
</reference>
<evidence type="ECO:0000313" key="2">
    <source>
        <dbReference type="Proteomes" id="UP000016930"/>
    </source>
</evidence>
<proteinExistence type="predicted"/>
<dbReference type="HOGENOM" id="CLU_041162_0_0_1"/>
<dbReference type="OrthoDB" id="2780918at2759"/>
<protein>
    <submittedName>
        <fullName evidence="1">Uncharacterized protein</fullName>
    </submittedName>
</protein>
<name>M2RKL3_CERS8</name>
<dbReference type="AlphaFoldDB" id="M2RKL3"/>
<keyword evidence="2" id="KW-1185">Reference proteome</keyword>
<evidence type="ECO:0000313" key="1">
    <source>
        <dbReference type="EMBL" id="EMD39361.1"/>
    </source>
</evidence>
<organism evidence="1 2">
    <name type="scientific">Ceriporiopsis subvermispora (strain B)</name>
    <name type="common">White-rot fungus</name>
    <name type="synonym">Gelatoporia subvermispora</name>
    <dbReference type="NCBI Taxonomy" id="914234"/>
    <lineage>
        <taxon>Eukaryota</taxon>
        <taxon>Fungi</taxon>
        <taxon>Dikarya</taxon>
        <taxon>Basidiomycota</taxon>
        <taxon>Agaricomycotina</taxon>
        <taxon>Agaricomycetes</taxon>
        <taxon>Polyporales</taxon>
        <taxon>Gelatoporiaceae</taxon>
        <taxon>Gelatoporia</taxon>
    </lineage>
</organism>
<dbReference type="Proteomes" id="UP000016930">
    <property type="component" value="Unassembled WGS sequence"/>
</dbReference>
<gene>
    <name evidence="1" type="ORF">CERSUDRAFT_112992</name>
</gene>
<sequence length="509" mass="57417">MSILPRLDDDCALELINRLETPSLAALSQTSKTVFNAVGQHLVQNVSLTRDPNQVLSFCRFALSHNLAQQIRHLHVGSRTCDNTRLEYVPSATTHWSQQQAADTFAGALADVLERTTKLECLSICGGAEQLIESEPRIAIALVSNPPSVSLRLPDLGKNSLFALETMRAPPNLIVSTNLIVHDSASELESIQTKFLTFLATNADRLYSVDFDTSTYNLLAASHARRPLQFPKVEMITIPHFELSPRHCALIFPNVRYFRNSTNNFAQVPHEEQEMIWPKLVSAEGMARVVMLLARLHPSVRRLHLSTQYGQGGRSYFPEVCKVLRSRDILSLAMAVEIVDDSRAGTGPHSGQWLVAPHFKTEYLWIGLGEAIPQARFLSVYFRRPSSTYMTLEVLFAALKHEMISSLGALPELRYVSLRYIGLIARRDLDKVIIPTEVDISELWFDRIPSLEYLELDIKLWGWKRTWWRRLQSNGSADSGAHGTPGRIIQVSHEEGLSAREYFDWEGCR</sequence>
<accession>M2RKL3</accession>
<dbReference type="EMBL" id="KB445794">
    <property type="protein sequence ID" value="EMD39361.1"/>
    <property type="molecule type" value="Genomic_DNA"/>
</dbReference>